<sequence>MNIFTNMLSLHGFNTDASPADHDETSYAEGLGNEVASRHFFASPFSVFGRRVSAPRREATDADPRVAGACCG</sequence>
<dbReference type="EMBL" id="RIBS01000004">
    <property type="protein sequence ID" value="RNF83717.1"/>
    <property type="molecule type" value="Genomic_DNA"/>
</dbReference>
<reference evidence="1 2" key="1">
    <citation type="submission" date="2018-11" db="EMBL/GenBank/DDBJ databases">
        <title>Lysobacter cryohumiis sp. nov., isolated from soil in the Tianshan Mountains, Xinjiang, China.</title>
        <authorList>
            <person name="Luo Y."/>
            <person name="Sheng H."/>
        </authorList>
    </citation>
    <scope>NUCLEOTIDE SEQUENCE [LARGE SCALE GENOMIC DNA]</scope>
    <source>
        <strain evidence="1 2">ZS60</strain>
    </source>
</reference>
<dbReference type="OrthoDB" id="6058723at2"/>
<organism evidence="1 2">
    <name type="scientific">Montanilutibacter psychrotolerans</name>
    <dbReference type="NCBI Taxonomy" id="1327343"/>
    <lineage>
        <taxon>Bacteria</taxon>
        <taxon>Pseudomonadati</taxon>
        <taxon>Pseudomonadota</taxon>
        <taxon>Gammaproteobacteria</taxon>
        <taxon>Lysobacterales</taxon>
        <taxon>Lysobacteraceae</taxon>
        <taxon>Montanilutibacter</taxon>
    </lineage>
</organism>
<protein>
    <submittedName>
        <fullName evidence="1">Uncharacterized protein</fullName>
    </submittedName>
</protein>
<dbReference type="RefSeq" id="WP_123087975.1">
    <property type="nucleotide sequence ID" value="NZ_RIBS01000004.1"/>
</dbReference>
<dbReference type="AlphaFoldDB" id="A0A3M8SQY0"/>
<name>A0A3M8SQY0_9GAMM</name>
<evidence type="ECO:0000313" key="1">
    <source>
        <dbReference type="EMBL" id="RNF83717.1"/>
    </source>
</evidence>
<keyword evidence="2" id="KW-1185">Reference proteome</keyword>
<dbReference type="Proteomes" id="UP000267049">
    <property type="component" value="Unassembled WGS sequence"/>
</dbReference>
<accession>A0A3M8SQY0</accession>
<gene>
    <name evidence="1" type="ORF">EER27_10095</name>
</gene>
<comment type="caution">
    <text evidence="1">The sequence shown here is derived from an EMBL/GenBank/DDBJ whole genome shotgun (WGS) entry which is preliminary data.</text>
</comment>
<proteinExistence type="predicted"/>
<evidence type="ECO:0000313" key="2">
    <source>
        <dbReference type="Proteomes" id="UP000267049"/>
    </source>
</evidence>